<feature type="transmembrane region" description="Helical" evidence="8">
    <location>
        <begin position="453"/>
        <end position="478"/>
    </location>
</feature>
<keyword evidence="3 8" id="KW-0812">Transmembrane</keyword>
<evidence type="ECO:0000256" key="1">
    <source>
        <dbReference type="ARBA" id="ARBA00004651"/>
    </source>
</evidence>
<dbReference type="AlphaFoldDB" id="A0A2N2E041"/>
<name>A0A2N2E041_9BACT</name>
<dbReference type="NCBIfam" id="TIGR01695">
    <property type="entry name" value="murJ_mviN"/>
    <property type="match status" value="1"/>
</dbReference>
<dbReference type="CDD" id="cd13123">
    <property type="entry name" value="MATE_MurJ_like"/>
    <property type="match status" value="1"/>
</dbReference>
<dbReference type="InterPro" id="IPR051050">
    <property type="entry name" value="Lipid_II_flippase_MurJ/MviN"/>
</dbReference>
<dbReference type="PIRSF" id="PIRSF002869">
    <property type="entry name" value="MviN"/>
    <property type="match status" value="1"/>
</dbReference>
<proteinExistence type="inferred from homology"/>
<feature type="transmembrane region" description="Helical" evidence="8">
    <location>
        <begin position="361"/>
        <end position="383"/>
    </location>
</feature>
<dbReference type="GO" id="GO:0015648">
    <property type="term" value="F:lipid-linked peptidoglycan transporter activity"/>
    <property type="evidence" value="ECO:0007669"/>
    <property type="project" value="TreeGrafter"/>
</dbReference>
<gene>
    <name evidence="9" type="primary">mviN</name>
    <name evidence="9" type="ORF">CVU83_02195</name>
</gene>
<feature type="transmembrane region" description="Helical" evidence="8">
    <location>
        <begin position="288"/>
        <end position="305"/>
    </location>
</feature>
<dbReference type="PANTHER" id="PTHR47019">
    <property type="entry name" value="LIPID II FLIPPASE MURJ"/>
    <property type="match status" value="1"/>
</dbReference>
<feature type="transmembrane region" description="Helical" evidence="8">
    <location>
        <begin position="12"/>
        <end position="33"/>
    </location>
</feature>
<evidence type="ECO:0000256" key="8">
    <source>
        <dbReference type="SAM" id="Phobius"/>
    </source>
</evidence>
<dbReference type="GO" id="GO:0009252">
    <property type="term" value="P:peptidoglycan biosynthetic process"/>
    <property type="evidence" value="ECO:0007669"/>
    <property type="project" value="UniProtKB-KW"/>
</dbReference>
<feature type="transmembrane region" description="Helical" evidence="8">
    <location>
        <begin position="200"/>
        <end position="223"/>
    </location>
</feature>
<keyword evidence="7 8" id="KW-0472">Membrane</keyword>
<reference evidence="9 10" key="1">
    <citation type="journal article" date="2017" name="ISME J.">
        <title>Potential for microbial H2 and metal transformations associated with novel bacteria and archaea in deep terrestrial subsurface sediments.</title>
        <authorList>
            <person name="Hernsdorf A.W."/>
            <person name="Amano Y."/>
            <person name="Miyakawa K."/>
            <person name="Ise K."/>
            <person name="Suzuki Y."/>
            <person name="Anantharaman K."/>
            <person name="Probst A."/>
            <person name="Burstein D."/>
            <person name="Thomas B.C."/>
            <person name="Banfield J.F."/>
        </authorList>
    </citation>
    <scope>NUCLEOTIDE SEQUENCE [LARGE SCALE GENOMIC DNA]</scope>
    <source>
        <strain evidence="9">HGW-Falkowbacteria-2</strain>
    </source>
</reference>
<dbReference type="Pfam" id="PF03023">
    <property type="entry name" value="MurJ"/>
    <property type="match status" value="1"/>
</dbReference>
<dbReference type="GO" id="GO:0034204">
    <property type="term" value="P:lipid translocation"/>
    <property type="evidence" value="ECO:0007669"/>
    <property type="project" value="TreeGrafter"/>
</dbReference>
<keyword evidence="4" id="KW-0133">Cell shape</keyword>
<evidence type="ECO:0000313" key="9">
    <source>
        <dbReference type="EMBL" id="PKM88067.1"/>
    </source>
</evidence>
<dbReference type="PANTHER" id="PTHR47019:SF1">
    <property type="entry name" value="LIPID II FLIPPASE MURJ"/>
    <property type="match status" value="1"/>
</dbReference>
<dbReference type="GO" id="GO:0005886">
    <property type="term" value="C:plasma membrane"/>
    <property type="evidence" value="ECO:0007669"/>
    <property type="project" value="UniProtKB-SubCell"/>
</dbReference>
<evidence type="ECO:0000256" key="5">
    <source>
        <dbReference type="ARBA" id="ARBA00022984"/>
    </source>
</evidence>
<feature type="transmembrane region" description="Helical" evidence="8">
    <location>
        <begin position="251"/>
        <end position="268"/>
    </location>
</feature>
<feature type="non-terminal residue" evidence="9">
    <location>
        <position position="481"/>
    </location>
</feature>
<evidence type="ECO:0000256" key="7">
    <source>
        <dbReference type="ARBA" id="ARBA00023136"/>
    </source>
</evidence>
<protein>
    <submittedName>
        <fullName evidence="9">Murein biosynthesis integral membrane protein MurJ</fullName>
    </submittedName>
</protein>
<feature type="transmembrane region" description="Helical" evidence="8">
    <location>
        <begin position="173"/>
        <end position="194"/>
    </location>
</feature>
<feature type="transmembrane region" description="Helical" evidence="8">
    <location>
        <begin position="419"/>
        <end position="441"/>
    </location>
</feature>
<evidence type="ECO:0000256" key="6">
    <source>
        <dbReference type="ARBA" id="ARBA00022989"/>
    </source>
</evidence>
<dbReference type="GO" id="GO:0008360">
    <property type="term" value="P:regulation of cell shape"/>
    <property type="evidence" value="ECO:0007669"/>
    <property type="project" value="UniProtKB-KW"/>
</dbReference>
<accession>A0A2N2E041</accession>
<feature type="transmembrane region" description="Helical" evidence="8">
    <location>
        <begin position="143"/>
        <end position="166"/>
    </location>
</feature>
<organism evidence="9 10">
    <name type="scientific">Candidatus Falkowbacteria bacterium HGW-Falkowbacteria-2</name>
    <dbReference type="NCBI Taxonomy" id="2013769"/>
    <lineage>
        <taxon>Bacteria</taxon>
        <taxon>Candidatus Falkowiibacteriota</taxon>
    </lineage>
</organism>
<evidence type="ECO:0000313" key="10">
    <source>
        <dbReference type="Proteomes" id="UP000233325"/>
    </source>
</evidence>
<keyword evidence="5" id="KW-0573">Peptidoglycan synthesis</keyword>
<comment type="caution">
    <text evidence="9">The sequence shown here is derived from an EMBL/GenBank/DDBJ whole genome shotgun (WGS) entry which is preliminary data.</text>
</comment>
<dbReference type="EMBL" id="PHAH01000025">
    <property type="protein sequence ID" value="PKM88067.1"/>
    <property type="molecule type" value="Genomic_DNA"/>
</dbReference>
<dbReference type="Proteomes" id="UP000233325">
    <property type="component" value="Unassembled WGS sequence"/>
</dbReference>
<sequence length="481" mass="52511">MNVFLSRLVNRPMSNITSAAFLVAIFSIASRLLGVVRDHILAGRFGAGESLDIYYAAFRVPDFIFNLLVLGALSAGFIPVFSEMIKKAESGAEDREKLVCLASNVFNALVLLLLGLSVVGIIFAEPLTRFVAPGLSFEAQQQVANLSRIMFLSPLFLGMSGVLGGILQSYKQFFVYSLSPIFYNVGIIIGALYLEPALGLAGLAWGVVLGASMHFAVQVPAVFRLGFSYRLVLDFADSGLRQIARMMGPRTLTLAITQVNLLAMTVLASTLESGSLSIFNLANNLQSFPLGVFGISFAVAAFPFLSENAYRIEELKSRFSSTIRQILFFIIPASVLLITLRAQIIRVILGSGNFDWNDTILTMNTLGFFALSLFAQATIPLLVRVFYARRNSWTPFLLSMASVALNIILAYVLRGYFGVAGLALAFSIASIFNFMCLWLWLYYQVGSLDLDKIFVSVTKFAAAAIGAGAMVQLLKIAIWPF</sequence>
<feature type="transmembrane region" description="Helical" evidence="8">
    <location>
        <begin position="98"/>
        <end position="123"/>
    </location>
</feature>
<evidence type="ECO:0000256" key="2">
    <source>
        <dbReference type="ARBA" id="ARBA00022475"/>
    </source>
</evidence>
<evidence type="ECO:0000256" key="3">
    <source>
        <dbReference type="ARBA" id="ARBA00022692"/>
    </source>
</evidence>
<keyword evidence="2" id="KW-1003">Cell membrane</keyword>
<evidence type="ECO:0000256" key="4">
    <source>
        <dbReference type="ARBA" id="ARBA00022960"/>
    </source>
</evidence>
<feature type="transmembrane region" description="Helical" evidence="8">
    <location>
        <begin position="53"/>
        <end position="78"/>
    </location>
</feature>
<feature type="transmembrane region" description="Helical" evidence="8">
    <location>
        <begin position="326"/>
        <end position="349"/>
    </location>
</feature>
<dbReference type="PRINTS" id="PR01806">
    <property type="entry name" value="VIRFACTRMVIN"/>
</dbReference>
<comment type="subcellular location">
    <subcellularLocation>
        <location evidence="1">Cell membrane</location>
        <topology evidence="1">Multi-pass membrane protein</topology>
    </subcellularLocation>
</comment>
<feature type="transmembrane region" description="Helical" evidence="8">
    <location>
        <begin position="395"/>
        <end position="413"/>
    </location>
</feature>
<keyword evidence="6 8" id="KW-1133">Transmembrane helix</keyword>
<dbReference type="HAMAP" id="MF_02078">
    <property type="entry name" value="MurJ_MviN"/>
    <property type="match status" value="1"/>
</dbReference>
<dbReference type="InterPro" id="IPR004268">
    <property type="entry name" value="MurJ"/>
</dbReference>